<dbReference type="AlphaFoldDB" id="A0A150J3P0"/>
<proteinExistence type="predicted"/>
<evidence type="ECO:0000259" key="1">
    <source>
        <dbReference type="Pfam" id="PF10145"/>
    </source>
</evidence>
<dbReference type="InterPro" id="IPR010090">
    <property type="entry name" value="Phage_tape_meas"/>
</dbReference>
<dbReference type="EMBL" id="LNGC01000055">
    <property type="protein sequence ID" value="KYC51584.1"/>
    <property type="molecule type" value="Genomic_DNA"/>
</dbReference>
<name>A0A150J3P0_9EURY</name>
<gene>
    <name evidence="2" type="ORF">AMQ22_01275</name>
</gene>
<sequence>MADNRDIGISVTGDISDVDGALDTLLGKIDKLTDKVVNIEININDQGLNAANDSLEEIGVKSEVASTLVKSNMEEATSSVDELGLVAIASGNDISTSMSSTTPAIEGVTSSAKDASTATNEVGKQGLEAGQEMEYGFAQAALAIVGMTAALEGTAEAIDKTNVKFGKMASATIPESELRDMVAYLTHADFPTDEALTYIKTLKQLGVTSEQSLQGGADDFHKIRSAVGTTEEQVVKFSNSMRVMGVDLDNIDTAFNAIAYAQANIVGGFDTYVAWMQKYDATFKEMGLNIDQTAVLIAAATKKFGGGRAAYQGLNEAIKESNGDLSVLEEKLGMQPGALSRASEETAKYGGKIERNSEIADEHTTILQKLWAALDDLGTKYGDSISMLTSFGAIIATALGAIFVAIPGAFRILDSLWNTEWEKWWKTGVQNAINKVKDAGSRIGDTIKGWMGWGDDAAKAAENVGSKVTGGGAKAGDDVFKAAENIGKSWGKGSEGAMAFMDEATGKMRYFYQYTDGRFAEIFKDGKAPKFAEESAKNIGTGFSKGLSGVLDTITSTLNKTLGEVPSRIINILKSAKLPKLTEVGDLGKIGSLLADMIPDGFLKALPSLGGKIAGKVGSIIGMIGGFIIDGLANAGQIYEDDAITAIAKITGIYAILEGTGLAEEYEKGKKMIQDLNDKFGLAIIPGFSKGGSIKNLMSAIFGEDTSANIGEYLTNNIERPFRQQLELMGQDWVGWFSDTFRMLGGDIWKFLTGEEGTGGEGQGTILDNILGGLESTWNQIVSFFTGLPASIQSFVSGLSWESFNAWLDSAIFSIGSFAKTLYELPGNIYNALVNLPNTITGIFNGVIEYLKNLPNQLVIYATNIWNGILNGLKTVESSLKNAILVPQKAFNDFVNFLLGLPAKLYSYAVSIWTRFVEGINSTVGRIKGAVDNVVSKINDGIQWVKDLPGNMYNWGANVIKSWKDGIVNWVTSNWEGFKKWLDDKLKNLFAGWESHSPPIVGPLKNIDEWGAGIGTAWLEGIGTGIDKGKSYLDSKLQSLVPEFQASDYALNSNSVSEIINPTPTTFQIEIKNEFGDVNASSREEAEKAVKEISSQTTETTVESLEKALINNGYSIWNSVR</sequence>
<evidence type="ECO:0000313" key="3">
    <source>
        <dbReference type="Proteomes" id="UP000075398"/>
    </source>
</evidence>
<evidence type="ECO:0000313" key="2">
    <source>
        <dbReference type="EMBL" id="KYC51584.1"/>
    </source>
</evidence>
<protein>
    <submittedName>
        <fullName evidence="2">Phage-related minor tail protein</fullName>
    </submittedName>
</protein>
<comment type="caution">
    <text evidence="2">The sequence shown here is derived from an EMBL/GenBank/DDBJ whole genome shotgun (WGS) entry which is preliminary data.</text>
</comment>
<organism evidence="2 3">
    <name type="scientific">Candidatus Methanofastidiosum methylothiophilum</name>
    <dbReference type="NCBI Taxonomy" id="1705564"/>
    <lineage>
        <taxon>Archaea</taxon>
        <taxon>Methanobacteriati</taxon>
        <taxon>Methanobacteriota</taxon>
        <taxon>Stenosarchaea group</taxon>
        <taxon>Candidatus Methanofastidiosia</taxon>
        <taxon>Candidatus Methanofastidiosales</taxon>
        <taxon>Candidatus Methanofastidiosaceae</taxon>
        <taxon>Candidatus Methanofastidiosum</taxon>
    </lineage>
</organism>
<feature type="domain" description="Phage tail tape measure protein" evidence="1">
    <location>
        <begin position="191"/>
        <end position="321"/>
    </location>
</feature>
<accession>A0A150J3P0</accession>
<dbReference type="Pfam" id="PF10145">
    <property type="entry name" value="PhageMin_Tail"/>
    <property type="match status" value="1"/>
</dbReference>
<reference evidence="2 3" key="1">
    <citation type="journal article" date="2016" name="ISME J.">
        <title>Chasing the elusive Euryarchaeota class WSA2: genomes reveal a uniquely fastidious methyl-reducing methanogen.</title>
        <authorList>
            <person name="Nobu M.K."/>
            <person name="Narihiro T."/>
            <person name="Kuroda K."/>
            <person name="Mei R."/>
            <person name="Liu W.T."/>
        </authorList>
    </citation>
    <scope>NUCLEOTIDE SEQUENCE [LARGE SCALE GENOMIC DNA]</scope>
    <source>
        <strain evidence="2">U1lsi0528_Bin055</strain>
    </source>
</reference>
<dbReference type="Proteomes" id="UP000075398">
    <property type="component" value="Unassembled WGS sequence"/>
</dbReference>